<dbReference type="Proteomes" id="UP000304953">
    <property type="component" value="Unassembled WGS sequence"/>
</dbReference>
<sequence>MDLQGKVAVVTGATGGIGQAICRLFKESGARVIGIHKHIKKEDEVENGIDYMISTVTDYEETRQAVEEIIEKYGKIDILVNNAGINRDAMTKNMTEEQFDKVIATNLKGAWNVTRFVGPHMQQNHGGSIINISSIVGVYGNVGQSNYAASKAGLIGMTKSWAKEFARNGGNVRVNSIAPGFIKTKMLEGMPEKVLAEVQKKISLGRLGEPTEIAQIVLFLASGRSSYITGTNINANGGMTL</sequence>
<name>A0AC61RX63_9FIRM</name>
<organism evidence="1 2">
    <name type="scientific">Petralouisia muris</name>
    <dbReference type="NCBI Taxonomy" id="3032872"/>
    <lineage>
        <taxon>Bacteria</taxon>
        <taxon>Bacillati</taxon>
        <taxon>Bacillota</taxon>
        <taxon>Clostridia</taxon>
        <taxon>Lachnospirales</taxon>
        <taxon>Lachnospiraceae</taxon>
        <taxon>Petralouisia</taxon>
    </lineage>
</organism>
<reference evidence="1" key="1">
    <citation type="submission" date="2019-04" db="EMBL/GenBank/DDBJ databases">
        <title>Microbes associate with the intestines of laboratory mice.</title>
        <authorList>
            <person name="Navarre W."/>
            <person name="Wong E."/>
            <person name="Huang K."/>
            <person name="Tropini C."/>
            <person name="Ng K."/>
            <person name="Yu B."/>
        </authorList>
    </citation>
    <scope>NUCLEOTIDE SEQUENCE</scope>
    <source>
        <strain evidence="1">NM01_1-7b</strain>
    </source>
</reference>
<accession>A0AC61RX63</accession>
<protein>
    <submittedName>
        <fullName evidence="1">SDR family oxidoreductase</fullName>
    </submittedName>
</protein>
<comment type="caution">
    <text evidence="1">The sequence shown here is derived from an EMBL/GenBank/DDBJ whole genome shotgun (WGS) entry which is preliminary data.</text>
</comment>
<dbReference type="EMBL" id="SRYA01000016">
    <property type="protein sequence ID" value="TGY96438.1"/>
    <property type="molecule type" value="Genomic_DNA"/>
</dbReference>
<gene>
    <name evidence="1" type="ORF">E5329_09555</name>
</gene>
<keyword evidence="2" id="KW-1185">Reference proteome</keyword>
<evidence type="ECO:0000313" key="1">
    <source>
        <dbReference type="EMBL" id="TGY96438.1"/>
    </source>
</evidence>
<proteinExistence type="predicted"/>
<evidence type="ECO:0000313" key="2">
    <source>
        <dbReference type="Proteomes" id="UP000304953"/>
    </source>
</evidence>